<organism evidence="3 4">
    <name type="scientific">Hydrogenophaga atypica</name>
    <dbReference type="NCBI Taxonomy" id="249409"/>
    <lineage>
        <taxon>Bacteria</taxon>
        <taxon>Pseudomonadati</taxon>
        <taxon>Pseudomonadota</taxon>
        <taxon>Betaproteobacteria</taxon>
        <taxon>Burkholderiales</taxon>
        <taxon>Comamonadaceae</taxon>
        <taxon>Hydrogenophaga</taxon>
    </lineage>
</organism>
<evidence type="ECO:0000256" key="1">
    <source>
        <dbReference type="SAM" id="MobiDB-lite"/>
    </source>
</evidence>
<feature type="domain" description="DUF4399" evidence="2">
    <location>
        <begin position="91"/>
        <end position="181"/>
    </location>
</feature>
<gene>
    <name evidence="3" type="ORF">ACFQPB_05285</name>
</gene>
<dbReference type="RefSeq" id="WP_382204362.1">
    <property type="nucleotide sequence ID" value="NZ_JBHTCA010000003.1"/>
</dbReference>
<protein>
    <submittedName>
        <fullName evidence="3">DUF4399 domain-containing protein</fullName>
    </submittedName>
</protein>
<feature type="region of interest" description="Disordered" evidence="1">
    <location>
        <begin position="30"/>
        <end position="49"/>
    </location>
</feature>
<dbReference type="InterPro" id="IPR025512">
    <property type="entry name" value="DUF4399"/>
</dbReference>
<dbReference type="EMBL" id="JBHTCA010000003">
    <property type="protein sequence ID" value="MFC7408266.1"/>
    <property type="molecule type" value="Genomic_DNA"/>
</dbReference>
<evidence type="ECO:0000259" key="2">
    <source>
        <dbReference type="Pfam" id="PF14347"/>
    </source>
</evidence>
<proteinExistence type="predicted"/>
<keyword evidence="4" id="KW-1185">Reference proteome</keyword>
<sequence length="181" mass="19051">MRPFTFTLCVLPFVLGGCAGHHEHHRQMMGAGMGGGMGGHAGHAVATPPARTDSSLAMLPSGYKKVVAPAGSRVYFIDLKNGDTVASPLTVHFGLQGMGVAPAGMEKEGTGHHHLLVDVDAFDVNAPLPADARHRHFGAGQTEVSLTLTPGTHTLQLVLADQNHIPHHPPVMSERITVTVK</sequence>
<feature type="compositionally biased region" description="Gly residues" evidence="1">
    <location>
        <begin position="31"/>
        <end position="41"/>
    </location>
</feature>
<name>A0ABW2QFM3_9BURK</name>
<comment type="caution">
    <text evidence="3">The sequence shown here is derived from an EMBL/GenBank/DDBJ whole genome shotgun (WGS) entry which is preliminary data.</text>
</comment>
<evidence type="ECO:0000313" key="3">
    <source>
        <dbReference type="EMBL" id="MFC7408266.1"/>
    </source>
</evidence>
<dbReference type="PROSITE" id="PS51257">
    <property type="entry name" value="PROKAR_LIPOPROTEIN"/>
    <property type="match status" value="1"/>
</dbReference>
<reference evidence="4" key="1">
    <citation type="journal article" date="2019" name="Int. J. Syst. Evol. Microbiol.">
        <title>The Global Catalogue of Microorganisms (GCM) 10K type strain sequencing project: providing services to taxonomists for standard genome sequencing and annotation.</title>
        <authorList>
            <consortium name="The Broad Institute Genomics Platform"/>
            <consortium name="The Broad Institute Genome Sequencing Center for Infectious Disease"/>
            <person name="Wu L."/>
            <person name="Ma J."/>
        </authorList>
    </citation>
    <scope>NUCLEOTIDE SEQUENCE [LARGE SCALE GENOMIC DNA]</scope>
    <source>
        <strain evidence="4">CGMCC 1.12371</strain>
    </source>
</reference>
<evidence type="ECO:0000313" key="4">
    <source>
        <dbReference type="Proteomes" id="UP001596501"/>
    </source>
</evidence>
<dbReference type="Pfam" id="PF14347">
    <property type="entry name" value="DUF4399"/>
    <property type="match status" value="1"/>
</dbReference>
<dbReference type="Proteomes" id="UP001596501">
    <property type="component" value="Unassembled WGS sequence"/>
</dbReference>
<accession>A0ABW2QFM3</accession>